<comment type="similarity">
    <text evidence="1">Belongs to the Skp family.</text>
</comment>
<name>A0A6S6TZJ9_9BACT</name>
<dbReference type="PANTHER" id="PTHR35089:SF1">
    <property type="entry name" value="CHAPERONE PROTEIN SKP"/>
    <property type="match status" value="1"/>
</dbReference>
<evidence type="ECO:0000256" key="1">
    <source>
        <dbReference type="ARBA" id="ARBA00009091"/>
    </source>
</evidence>
<dbReference type="PANTHER" id="PTHR35089">
    <property type="entry name" value="CHAPERONE PROTEIN SKP"/>
    <property type="match status" value="1"/>
</dbReference>
<evidence type="ECO:0008006" key="5">
    <source>
        <dbReference type="Google" id="ProtNLM"/>
    </source>
</evidence>
<dbReference type="Gene3D" id="3.30.910.20">
    <property type="entry name" value="Skp domain"/>
    <property type="match status" value="1"/>
</dbReference>
<evidence type="ECO:0000256" key="2">
    <source>
        <dbReference type="ARBA" id="ARBA00022729"/>
    </source>
</evidence>
<proteinExistence type="inferred from homology"/>
<dbReference type="Pfam" id="PF03938">
    <property type="entry name" value="OmpH"/>
    <property type="match status" value="1"/>
</dbReference>
<gene>
    <name evidence="4" type="ORF">HELGO_WM49267</name>
</gene>
<dbReference type="SMART" id="SM00935">
    <property type="entry name" value="OmpH"/>
    <property type="match status" value="1"/>
</dbReference>
<evidence type="ECO:0000256" key="3">
    <source>
        <dbReference type="SAM" id="Coils"/>
    </source>
</evidence>
<organism evidence="4">
    <name type="scientific">uncultured Aureispira sp</name>
    <dbReference type="NCBI Taxonomy" id="1331704"/>
    <lineage>
        <taxon>Bacteria</taxon>
        <taxon>Pseudomonadati</taxon>
        <taxon>Bacteroidota</taxon>
        <taxon>Saprospiria</taxon>
        <taxon>Saprospirales</taxon>
        <taxon>Saprospiraceae</taxon>
        <taxon>Aureispira</taxon>
        <taxon>environmental samples</taxon>
    </lineage>
</organism>
<dbReference type="InterPro" id="IPR005632">
    <property type="entry name" value="Chaperone_Skp"/>
</dbReference>
<feature type="coiled-coil region" evidence="3">
    <location>
        <begin position="68"/>
        <end position="95"/>
    </location>
</feature>
<evidence type="ECO:0000313" key="4">
    <source>
        <dbReference type="EMBL" id="CAA6824874.1"/>
    </source>
</evidence>
<dbReference type="EMBL" id="CACVAQ010000353">
    <property type="protein sequence ID" value="CAA6824874.1"/>
    <property type="molecule type" value="Genomic_DNA"/>
</dbReference>
<dbReference type="SUPFAM" id="SSF111384">
    <property type="entry name" value="OmpH-like"/>
    <property type="match status" value="1"/>
</dbReference>
<reference evidence="4" key="1">
    <citation type="submission" date="2020-01" db="EMBL/GenBank/DDBJ databases">
        <authorList>
            <person name="Meier V. D."/>
            <person name="Meier V D."/>
        </authorList>
    </citation>
    <scope>NUCLEOTIDE SEQUENCE</scope>
    <source>
        <strain evidence="4">HLG_WM_MAG_10</strain>
    </source>
</reference>
<dbReference type="InterPro" id="IPR024930">
    <property type="entry name" value="Skp_dom_sf"/>
</dbReference>
<dbReference type="GO" id="GO:0051082">
    <property type="term" value="F:unfolded protein binding"/>
    <property type="evidence" value="ECO:0007669"/>
    <property type="project" value="InterPro"/>
</dbReference>
<dbReference type="AlphaFoldDB" id="A0A6S6TZJ9"/>
<accession>A0A6S6TZJ9</accession>
<protein>
    <recommendedName>
        <fullName evidence="5">Outer membrane protein H</fullName>
    </recommendedName>
</protein>
<dbReference type="GO" id="GO:0005829">
    <property type="term" value="C:cytosol"/>
    <property type="evidence" value="ECO:0007669"/>
    <property type="project" value="TreeGrafter"/>
</dbReference>
<dbReference type="GO" id="GO:0050821">
    <property type="term" value="P:protein stabilization"/>
    <property type="evidence" value="ECO:0007669"/>
    <property type="project" value="TreeGrafter"/>
</dbReference>
<keyword evidence="2" id="KW-0732">Signal</keyword>
<sequence length="149" mass="16908">MQGQYSIAYIDTDEVLKDMPEYRDTKVALEIFQKQLLKQLDAEKKAIAKYYTGVIEQVKMGTLSTKQQQEAEVTLQKMQQALEEQTNNADRQLLAKERALSKPMYEKFEKGIASIAKKNGYAYILDKKALMAYGGGTDATEKLKKELGL</sequence>
<keyword evidence="3" id="KW-0175">Coiled coil</keyword>